<proteinExistence type="predicted"/>
<sequence length="628" mass="72816">FAHAKKKGSFEWTLVNNIITQLKKQNQENNFEKFVGFGDLYKQFQKEICAHYNMQFEPIFFEDFDRQITPLLIGTLKESGYLFQHFMDPQQSYDNEIFLRKCKEFSDLSQEELHVNPDFLLKTNHPYEKTIKLIKKLPEAETLCDMQLIIQDAFANVYSETAKVTSKLLTGDDITDIIVYIVLKAAPANFVETVYTICNHLPQQMMQGESGYYSMGLNMAITVICTMDQQYINKGQSIKESKLLNNRYLVPQHQIYQDYLDKAFIVEQENIILQGYQVFYCLNYVSQNSQFQKCFTIKCKCSSACQHTINCALLKLSPELSFLRATELDKQIQGLRNQLVCQEQLDQGVLTLLKENVFQRQQQILVLMDPCWQKLSLQQLQKLYLLHLFGCVEQMDSTGSIFDKNEFVQLVKVTDLPENEGNFRLAYTINFAKDGKVTLLVLINLFFYLFKISDHVLTEKPLVEQFDYQFNSQLIQVAISLLKYNQSIDLQKFVFDDQLKLTEDNSDLGTLMNLLSFQPGKLAYYSELQQIPTQVITPFALQQFIGFMSLIIHSFKKLTNQNCDLLNGDAMKQFKQEIEKYQLENGLQTSGVFDTLTIEQIMQQVQKLATQAICVGDGIKIMEVSQWE</sequence>
<dbReference type="InterPro" id="IPR037191">
    <property type="entry name" value="VPS9_dom_sf"/>
</dbReference>
<protein>
    <submittedName>
        <fullName evidence="2">Vacuolar sorting protein 9 (VPS9) domain-containing protein</fullName>
    </submittedName>
</protein>
<dbReference type="EMBL" id="GDID01005908">
    <property type="protein sequence ID" value="JAP90698.1"/>
    <property type="molecule type" value="Transcribed_RNA"/>
</dbReference>
<dbReference type="PROSITE" id="PS51205">
    <property type="entry name" value="VPS9"/>
    <property type="match status" value="1"/>
</dbReference>
<feature type="domain" description="VPS9" evidence="1">
    <location>
        <begin position="92"/>
        <end position="233"/>
    </location>
</feature>
<feature type="non-terminal residue" evidence="2">
    <location>
        <position position="1"/>
    </location>
</feature>
<dbReference type="SUPFAM" id="SSF109993">
    <property type="entry name" value="VPS9 domain"/>
    <property type="match status" value="1"/>
</dbReference>
<dbReference type="Gene3D" id="1.20.1050.80">
    <property type="entry name" value="VPS9 domain"/>
    <property type="match status" value="1"/>
</dbReference>
<name>A0A146K2L7_9EUKA</name>
<gene>
    <name evidence="2" type="ORF">TPC1_20003</name>
</gene>
<dbReference type="AlphaFoldDB" id="A0A146K2L7"/>
<reference evidence="2" key="1">
    <citation type="submission" date="2015-07" db="EMBL/GenBank/DDBJ databases">
        <title>Adaptation to a free-living lifestyle via gene acquisitions in the diplomonad Trepomonas sp. PC1.</title>
        <authorList>
            <person name="Xu F."/>
            <person name="Jerlstrom-Hultqvist J."/>
            <person name="Kolisko M."/>
            <person name="Simpson A.G.B."/>
            <person name="Roger A.J."/>
            <person name="Svard S.G."/>
            <person name="Andersson J.O."/>
        </authorList>
    </citation>
    <scope>NUCLEOTIDE SEQUENCE</scope>
    <source>
        <strain evidence="2">PC1</strain>
    </source>
</reference>
<dbReference type="Pfam" id="PF02204">
    <property type="entry name" value="VPS9"/>
    <property type="match status" value="1"/>
</dbReference>
<accession>A0A146K2L7</accession>
<organism evidence="2">
    <name type="scientific">Trepomonas sp. PC1</name>
    <dbReference type="NCBI Taxonomy" id="1076344"/>
    <lineage>
        <taxon>Eukaryota</taxon>
        <taxon>Metamonada</taxon>
        <taxon>Diplomonadida</taxon>
        <taxon>Hexamitidae</taxon>
        <taxon>Hexamitinae</taxon>
        <taxon>Trepomonas</taxon>
    </lineage>
</organism>
<evidence type="ECO:0000313" key="2">
    <source>
        <dbReference type="EMBL" id="JAP90698.1"/>
    </source>
</evidence>
<evidence type="ECO:0000259" key="1">
    <source>
        <dbReference type="PROSITE" id="PS51205"/>
    </source>
</evidence>
<dbReference type="InterPro" id="IPR003123">
    <property type="entry name" value="VPS9"/>
</dbReference>